<protein>
    <recommendedName>
        <fullName evidence="4">Cuticle protein</fullName>
    </recommendedName>
</protein>
<evidence type="ECO:0000313" key="2">
    <source>
        <dbReference type="EMBL" id="CAH0729967.1"/>
    </source>
</evidence>
<feature type="non-terminal residue" evidence="2">
    <location>
        <position position="214"/>
    </location>
</feature>
<evidence type="ECO:0008006" key="4">
    <source>
        <dbReference type="Google" id="ProtNLM"/>
    </source>
</evidence>
<gene>
    <name evidence="2" type="ORF">BINO364_LOCUS15000</name>
</gene>
<dbReference type="AlphaFoldDB" id="A0A8J9V253"/>
<evidence type="ECO:0000313" key="3">
    <source>
        <dbReference type="Proteomes" id="UP000838878"/>
    </source>
</evidence>
<proteinExistence type="predicted"/>
<dbReference type="OrthoDB" id="7492344at2759"/>
<evidence type="ECO:0000256" key="1">
    <source>
        <dbReference type="SAM" id="SignalP"/>
    </source>
</evidence>
<feature type="signal peptide" evidence="1">
    <location>
        <begin position="1"/>
        <end position="15"/>
    </location>
</feature>
<name>A0A8J9V253_9NEOP</name>
<keyword evidence="3" id="KW-1185">Reference proteome</keyword>
<reference evidence="2" key="1">
    <citation type="submission" date="2021-12" db="EMBL/GenBank/DDBJ databases">
        <authorList>
            <person name="Martin H S."/>
        </authorList>
    </citation>
    <scope>NUCLEOTIDE SEQUENCE</scope>
</reference>
<accession>A0A8J9V253</accession>
<feature type="chain" id="PRO_5035447359" description="Cuticle protein" evidence="1">
    <location>
        <begin position="16"/>
        <end position="214"/>
    </location>
</feature>
<keyword evidence="1" id="KW-0732">Signal</keyword>
<dbReference type="Proteomes" id="UP000838878">
    <property type="component" value="Chromosome 8"/>
</dbReference>
<dbReference type="EMBL" id="OV170228">
    <property type="protein sequence ID" value="CAH0729967.1"/>
    <property type="molecule type" value="Genomic_DNA"/>
</dbReference>
<organism evidence="2 3">
    <name type="scientific">Brenthis ino</name>
    <name type="common">lesser marbled fritillary</name>
    <dbReference type="NCBI Taxonomy" id="405034"/>
    <lineage>
        <taxon>Eukaryota</taxon>
        <taxon>Metazoa</taxon>
        <taxon>Ecdysozoa</taxon>
        <taxon>Arthropoda</taxon>
        <taxon>Hexapoda</taxon>
        <taxon>Insecta</taxon>
        <taxon>Pterygota</taxon>
        <taxon>Neoptera</taxon>
        <taxon>Endopterygota</taxon>
        <taxon>Lepidoptera</taxon>
        <taxon>Glossata</taxon>
        <taxon>Ditrysia</taxon>
        <taxon>Papilionoidea</taxon>
        <taxon>Nymphalidae</taxon>
        <taxon>Heliconiinae</taxon>
        <taxon>Argynnini</taxon>
        <taxon>Brenthis</taxon>
    </lineage>
</organism>
<sequence length="214" mass="21308">MRFLIVAAVFACAAAAPSGSLLATSYSSGLLSHGAHLAYAAPVAVAHATLAVPTIPSGDIQGAAIDAHVQASDHARASVDAVQQLNDQAREQQGRAINAAEDHAWQAVNSAQVAAAQVDGASASIAPVAARQLAGHAVVAPALAAYSAPVVAAPALSAYTSAYGVPAISAYSAPVIAGHAASRSVAYQSLSQTHPAHLVHAPLTYAAHGLAHAW</sequence>